<proteinExistence type="predicted"/>
<evidence type="ECO:0000256" key="5">
    <source>
        <dbReference type="ARBA" id="ARBA00023136"/>
    </source>
</evidence>
<evidence type="ECO:0000256" key="1">
    <source>
        <dbReference type="ARBA" id="ARBA00004651"/>
    </source>
</evidence>
<feature type="transmembrane region" description="Helical" evidence="6">
    <location>
        <begin position="370"/>
        <end position="390"/>
    </location>
</feature>
<feature type="transmembrane region" description="Helical" evidence="6">
    <location>
        <begin position="160"/>
        <end position="182"/>
    </location>
</feature>
<evidence type="ECO:0000256" key="3">
    <source>
        <dbReference type="ARBA" id="ARBA00022692"/>
    </source>
</evidence>
<gene>
    <name evidence="7" type="ORF">H8K47_13325</name>
</gene>
<feature type="transmembrane region" description="Helical" evidence="6">
    <location>
        <begin position="98"/>
        <end position="118"/>
    </location>
</feature>
<sequence length="478" mass="52562">MTNVTNKAIPTLSAPSKSLGGVVRQIVNQLGVAVASKLVPIATIFLYSRMMGVADYGVLNIFQSYLWIFALVLSLNLHVAIGRYIYLPEAAFESFLGTTLLSVGAVFVVGSIAIMAFAEVTSVTLGLPQLLLPLMLVTVAGQIVESLMTQIAIHDQRGELLLRIVAGKAVVSLSLSLALLLVWGGDKFFAVLLADAFASLILSVVVLVLLRSRIEWTLRPDHLTYMARYALPLVPYMLGLTLLSQFDRVIIDRFYGKEATGLYSLSYNVGVLLLMVVTAVLNAFNPSFFTALNKGDHDRINRDARLIFALALVPTVGIVLFGQQLSSFVLPARYVEGFTLIPIVALGGLCSVVFQIWVRVLAYFHKTATISAITISCAALNIGLNLWLLPLFGWKVAAWTTVVAYFAMTVFCLGVVNVCRLLPPVMPWREALWILSVLVLVLVNMQQPLHDVLRVGVFFVVVWLVRRDLLSLMHREVR</sequence>
<dbReference type="AlphaFoldDB" id="A0A923I3C2"/>
<dbReference type="PANTHER" id="PTHR30250:SF11">
    <property type="entry name" value="O-ANTIGEN TRANSPORTER-RELATED"/>
    <property type="match status" value="1"/>
</dbReference>
<dbReference type="InterPro" id="IPR002797">
    <property type="entry name" value="Polysacc_synth"/>
</dbReference>
<accession>A0A923I3C2</accession>
<keyword evidence="8" id="KW-1185">Reference proteome</keyword>
<feature type="transmembrane region" description="Helical" evidence="6">
    <location>
        <begin position="229"/>
        <end position="246"/>
    </location>
</feature>
<protein>
    <submittedName>
        <fullName evidence="7">Oligosaccharide flippase family protein</fullName>
    </submittedName>
</protein>
<keyword evidence="2" id="KW-1003">Cell membrane</keyword>
<dbReference type="InterPro" id="IPR050833">
    <property type="entry name" value="Poly_Biosynth_Transport"/>
</dbReference>
<feature type="transmembrane region" description="Helical" evidence="6">
    <location>
        <begin position="337"/>
        <end position="358"/>
    </location>
</feature>
<evidence type="ECO:0000313" key="7">
    <source>
        <dbReference type="EMBL" id="MBC3936347.1"/>
    </source>
</evidence>
<organism evidence="7 8">
    <name type="scientific">Undibacterium rugosum</name>
    <dbReference type="NCBI Taxonomy" id="2762291"/>
    <lineage>
        <taxon>Bacteria</taxon>
        <taxon>Pseudomonadati</taxon>
        <taxon>Pseudomonadota</taxon>
        <taxon>Betaproteobacteria</taxon>
        <taxon>Burkholderiales</taxon>
        <taxon>Oxalobacteraceae</taxon>
        <taxon>Undibacterium</taxon>
    </lineage>
</organism>
<feature type="transmembrane region" description="Helical" evidence="6">
    <location>
        <begin position="67"/>
        <end position="86"/>
    </location>
</feature>
<dbReference type="EMBL" id="JACOGG010000014">
    <property type="protein sequence ID" value="MBC3936347.1"/>
    <property type="molecule type" value="Genomic_DNA"/>
</dbReference>
<name>A0A923I3C2_9BURK</name>
<keyword evidence="4 6" id="KW-1133">Transmembrane helix</keyword>
<feature type="transmembrane region" description="Helical" evidence="6">
    <location>
        <begin position="188"/>
        <end position="209"/>
    </location>
</feature>
<evidence type="ECO:0000313" key="8">
    <source>
        <dbReference type="Proteomes" id="UP000612361"/>
    </source>
</evidence>
<comment type="subcellular location">
    <subcellularLocation>
        <location evidence="1">Cell membrane</location>
        <topology evidence="1">Multi-pass membrane protein</topology>
    </subcellularLocation>
</comment>
<keyword evidence="3 6" id="KW-0812">Transmembrane</keyword>
<keyword evidence="5 6" id="KW-0472">Membrane</keyword>
<dbReference type="PANTHER" id="PTHR30250">
    <property type="entry name" value="PST FAMILY PREDICTED COLANIC ACID TRANSPORTER"/>
    <property type="match status" value="1"/>
</dbReference>
<feature type="transmembrane region" description="Helical" evidence="6">
    <location>
        <begin position="306"/>
        <end position="325"/>
    </location>
</feature>
<feature type="transmembrane region" description="Helical" evidence="6">
    <location>
        <begin position="130"/>
        <end position="148"/>
    </location>
</feature>
<feature type="transmembrane region" description="Helical" evidence="6">
    <location>
        <begin position="26"/>
        <end position="47"/>
    </location>
</feature>
<comment type="caution">
    <text evidence="7">The sequence shown here is derived from an EMBL/GenBank/DDBJ whole genome shotgun (WGS) entry which is preliminary data.</text>
</comment>
<dbReference type="Proteomes" id="UP000612361">
    <property type="component" value="Unassembled WGS sequence"/>
</dbReference>
<evidence type="ECO:0000256" key="4">
    <source>
        <dbReference type="ARBA" id="ARBA00022989"/>
    </source>
</evidence>
<reference evidence="7" key="1">
    <citation type="submission" date="2020-08" db="EMBL/GenBank/DDBJ databases">
        <title>Novel species isolated from subtropical streams in China.</title>
        <authorList>
            <person name="Lu H."/>
        </authorList>
    </citation>
    <scope>NUCLEOTIDE SEQUENCE</scope>
    <source>
        <strain evidence="7">CY7W</strain>
    </source>
</reference>
<dbReference type="Pfam" id="PF01943">
    <property type="entry name" value="Polysacc_synt"/>
    <property type="match status" value="1"/>
</dbReference>
<evidence type="ECO:0000256" key="2">
    <source>
        <dbReference type="ARBA" id="ARBA00022475"/>
    </source>
</evidence>
<feature type="transmembrane region" description="Helical" evidence="6">
    <location>
        <begin position="431"/>
        <end position="446"/>
    </location>
</feature>
<feature type="transmembrane region" description="Helical" evidence="6">
    <location>
        <begin position="396"/>
        <end position="419"/>
    </location>
</feature>
<feature type="transmembrane region" description="Helical" evidence="6">
    <location>
        <begin position="266"/>
        <end position="285"/>
    </location>
</feature>
<dbReference type="RefSeq" id="WP_186881905.1">
    <property type="nucleotide sequence ID" value="NZ_JACOGG010000014.1"/>
</dbReference>
<dbReference type="GO" id="GO:0005886">
    <property type="term" value="C:plasma membrane"/>
    <property type="evidence" value="ECO:0007669"/>
    <property type="project" value="UniProtKB-SubCell"/>
</dbReference>
<evidence type="ECO:0000256" key="6">
    <source>
        <dbReference type="SAM" id="Phobius"/>
    </source>
</evidence>